<dbReference type="InterPro" id="IPR036860">
    <property type="entry name" value="SH2_dom_sf"/>
</dbReference>
<dbReference type="GO" id="GO:0009968">
    <property type="term" value="P:negative regulation of signal transduction"/>
    <property type="evidence" value="ECO:0007669"/>
    <property type="project" value="UniProtKB-KW"/>
</dbReference>
<sequence>MMMTVMCPNCRHRFPAPGCCNPGPQINGATMQQSSSECSDSYYNCSGLLVPRGYNNNNNNNNNSNNNNTSNNGCFINAPTIINGPTIIQSMGHDSLNKIHTSSNGIFDNSQLWLDQMKNIVKSTNCKMNTCDLTGGRMTIATPSIQSGGCVIQNNDSDIVVQAPHIEIKPKLSGGGYLLVQKKLSTEDLSSSEINFTDDHYSESLNGVRCFEETPLSEDKTEEMMLIPPPSGCQELPGIRRQCSSVKSHDNYNESKMFNNTKTPSNELNNENLNDNKKRLSGCCCVSRSHSSHDSNLSSTSVNNSTPSGDITTCKAAENTNAGSVQIQVNATVQLPPNVGQCVVNITATTNQSNFDTSINAAPTTVKSKNNFNGGGLIQMNAANPSSMVPENIERRDETPTTPVSWLMPCPWGFEKYPQDKDLIKLLEVKRLLHTSGWYHEGLSWQQSENLLKNANIGRWLMRDSSDSRYTFAISVQTERGPTSVRVHYLFGRFRLDSEPRLTLAMPLFDCPIKMLEYYVKYSTVEENRREVWVDYSGQLYSQIYLTQPLFKQVRSLSHLARLVVNKNKLNTDHLPSPIKNYIAEYPYSF</sequence>
<evidence type="ECO:0000313" key="9">
    <source>
        <dbReference type="Proteomes" id="UP001168990"/>
    </source>
</evidence>
<dbReference type="EMBL" id="JAQQBS010000002">
    <property type="protein sequence ID" value="KAK0173035.1"/>
    <property type="molecule type" value="Genomic_DNA"/>
</dbReference>
<keyword evidence="4 5" id="KW-0727">SH2 domain</keyword>
<dbReference type="Pfam" id="PF00017">
    <property type="entry name" value="SH2"/>
    <property type="match status" value="1"/>
</dbReference>
<reference evidence="8" key="1">
    <citation type="journal article" date="2023" name="bioRxiv">
        <title>Scaffold-level genome assemblies of two parasitoid biocontrol wasps reveal the parthenogenesis mechanism and an associated novel virus.</title>
        <authorList>
            <person name="Inwood S."/>
            <person name="Skelly J."/>
            <person name="Guhlin J."/>
            <person name="Harrop T."/>
            <person name="Goldson S."/>
            <person name="Dearden P."/>
        </authorList>
    </citation>
    <scope>NUCLEOTIDE SEQUENCE</scope>
    <source>
        <strain evidence="8">Irish</strain>
        <tissue evidence="8">Whole body</tissue>
    </source>
</reference>
<evidence type="ECO:0000256" key="2">
    <source>
        <dbReference type="ARBA" id="ARBA00022700"/>
    </source>
</evidence>
<dbReference type="InterPro" id="IPR036036">
    <property type="entry name" value="SOCS_box-like_dom_sf"/>
</dbReference>
<gene>
    <name evidence="8" type="ORF">PV328_006289</name>
</gene>
<keyword evidence="1" id="KW-0341">Growth regulation</keyword>
<dbReference type="GO" id="GO:0046935">
    <property type="term" value="F:1-phosphatidylinositol-3-kinase regulator activity"/>
    <property type="evidence" value="ECO:0007669"/>
    <property type="project" value="TreeGrafter"/>
</dbReference>
<dbReference type="GO" id="GO:0035556">
    <property type="term" value="P:intracellular signal transduction"/>
    <property type="evidence" value="ECO:0007669"/>
    <property type="project" value="InterPro"/>
</dbReference>
<dbReference type="SUPFAM" id="SSF158235">
    <property type="entry name" value="SOCS box-like"/>
    <property type="match status" value="1"/>
</dbReference>
<organism evidence="8 9">
    <name type="scientific">Microctonus aethiopoides</name>
    <dbReference type="NCBI Taxonomy" id="144406"/>
    <lineage>
        <taxon>Eukaryota</taxon>
        <taxon>Metazoa</taxon>
        <taxon>Ecdysozoa</taxon>
        <taxon>Arthropoda</taxon>
        <taxon>Hexapoda</taxon>
        <taxon>Insecta</taxon>
        <taxon>Pterygota</taxon>
        <taxon>Neoptera</taxon>
        <taxon>Endopterygota</taxon>
        <taxon>Hymenoptera</taxon>
        <taxon>Apocrita</taxon>
        <taxon>Ichneumonoidea</taxon>
        <taxon>Braconidae</taxon>
        <taxon>Euphorinae</taxon>
        <taxon>Microctonus</taxon>
    </lineage>
</organism>
<dbReference type="GO" id="GO:0046854">
    <property type="term" value="P:phosphatidylinositol phosphate biosynthetic process"/>
    <property type="evidence" value="ECO:0007669"/>
    <property type="project" value="TreeGrafter"/>
</dbReference>
<protein>
    <recommendedName>
        <fullName evidence="7">SH2 domain-containing protein</fullName>
    </recommendedName>
</protein>
<name>A0AA39KTC1_9HYME</name>
<feature type="compositionally biased region" description="Low complexity" evidence="6">
    <location>
        <begin position="294"/>
        <end position="308"/>
    </location>
</feature>
<dbReference type="GO" id="GO:0005942">
    <property type="term" value="C:phosphatidylinositol 3-kinase complex"/>
    <property type="evidence" value="ECO:0007669"/>
    <property type="project" value="TreeGrafter"/>
</dbReference>
<evidence type="ECO:0000256" key="4">
    <source>
        <dbReference type="ARBA" id="ARBA00022999"/>
    </source>
</evidence>
<evidence type="ECO:0000256" key="6">
    <source>
        <dbReference type="SAM" id="MobiDB-lite"/>
    </source>
</evidence>
<dbReference type="SMART" id="SM00252">
    <property type="entry name" value="SH2"/>
    <property type="match status" value="1"/>
</dbReference>
<reference evidence="8" key="2">
    <citation type="submission" date="2023-03" db="EMBL/GenBank/DDBJ databases">
        <authorList>
            <person name="Inwood S.N."/>
            <person name="Skelly J.G."/>
            <person name="Guhlin J."/>
            <person name="Harrop T.W.R."/>
            <person name="Goldson S.G."/>
            <person name="Dearden P.K."/>
        </authorList>
    </citation>
    <scope>NUCLEOTIDE SEQUENCE</scope>
    <source>
        <strain evidence="8">Irish</strain>
        <tissue evidence="8">Whole body</tissue>
    </source>
</reference>
<dbReference type="PANTHER" id="PTHR10155:SF16">
    <property type="entry name" value="SUPPRESSOR OF CYTOKINE SIGNALING 2"/>
    <property type="match status" value="1"/>
</dbReference>
<keyword evidence="2" id="KW-0734">Signal transduction inhibitor</keyword>
<dbReference type="InterPro" id="IPR000980">
    <property type="entry name" value="SH2"/>
</dbReference>
<evidence type="ECO:0000313" key="8">
    <source>
        <dbReference type="EMBL" id="KAK0173035.1"/>
    </source>
</evidence>
<dbReference type="AlphaFoldDB" id="A0AA39KTC1"/>
<feature type="domain" description="SH2" evidence="7">
    <location>
        <begin position="438"/>
        <end position="550"/>
    </location>
</feature>
<evidence type="ECO:0000259" key="7">
    <source>
        <dbReference type="PROSITE" id="PS50001"/>
    </source>
</evidence>
<keyword evidence="9" id="KW-1185">Reference proteome</keyword>
<dbReference type="PROSITE" id="PS50001">
    <property type="entry name" value="SH2"/>
    <property type="match status" value="1"/>
</dbReference>
<keyword evidence="3" id="KW-0833">Ubl conjugation pathway</keyword>
<dbReference type="SUPFAM" id="SSF55550">
    <property type="entry name" value="SH2 domain"/>
    <property type="match status" value="1"/>
</dbReference>
<dbReference type="CDD" id="cd09923">
    <property type="entry name" value="SH2_SOCS_family"/>
    <property type="match status" value="1"/>
</dbReference>
<comment type="caution">
    <text evidence="8">The sequence shown here is derived from an EMBL/GenBank/DDBJ whole genome shotgun (WGS) entry which is preliminary data.</text>
</comment>
<dbReference type="Proteomes" id="UP001168990">
    <property type="component" value="Unassembled WGS sequence"/>
</dbReference>
<evidence type="ECO:0000256" key="1">
    <source>
        <dbReference type="ARBA" id="ARBA00022604"/>
    </source>
</evidence>
<evidence type="ECO:0000256" key="5">
    <source>
        <dbReference type="PROSITE-ProRule" id="PRU00191"/>
    </source>
</evidence>
<dbReference type="PANTHER" id="PTHR10155">
    <property type="entry name" value="PHOSPHATIDYLINOSITOL 3-KINASE REGULATORY SUBUNIT"/>
    <property type="match status" value="1"/>
</dbReference>
<dbReference type="SMART" id="SM00969">
    <property type="entry name" value="SOCS_box"/>
    <property type="match status" value="1"/>
</dbReference>
<feature type="region of interest" description="Disordered" evidence="6">
    <location>
        <begin position="289"/>
        <end position="308"/>
    </location>
</feature>
<dbReference type="InterPro" id="IPR001496">
    <property type="entry name" value="SOCS_box"/>
</dbReference>
<evidence type="ECO:0000256" key="3">
    <source>
        <dbReference type="ARBA" id="ARBA00022786"/>
    </source>
</evidence>
<proteinExistence type="predicted"/>
<dbReference type="Gene3D" id="3.30.505.10">
    <property type="entry name" value="SH2 domain"/>
    <property type="match status" value="1"/>
</dbReference>
<accession>A0AA39KTC1</accession>